<feature type="transmembrane region" description="Helical" evidence="1">
    <location>
        <begin position="95"/>
        <end position="119"/>
    </location>
</feature>
<dbReference type="PATRIC" id="fig|1268072.3.peg.3813"/>
<evidence type="ECO:0000313" key="3">
    <source>
        <dbReference type="Proteomes" id="UP000019772"/>
    </source>
</evidence>
<evidence type="ECO:0008006" key="4">
    <source>
        <dbReference type="Google" id="ProtNLM"/>
    </source>
</evidence>
<evidence type="ECO:0000256" key="1">
    <source>
        <dbReference type="SAM" id="Phobius"/>
    </source>
</evidence>
<dbReference type="Proteomes" id="UP000019772">
    <property type="component" value="Chromosome"/>
</dbReference>
<dbReference type="KEGG" id="psab:PSAB_18480"/>
<keyword evidence="1" id="KW-1133">Transmembrane helix</keyword>
<name>X4ZPZ0_9BACL</name>
<feature type="transmembrane region" description="Helical" evidence="1">
    <location>
        <begin position="40"/>
        <end position="60"/>
    </location>
</feature>
<evidence type="ECO:0000313" key="2">
    <source>
        <dbReference type="EMBL" id="AHV98590.1"/>
    </source>
</evidence>
<feature type="transmembrane region" description="Helical" evidence="1">
    <location>
        <begin position="153"/>
        <end position="168"/>
    </location>
</feature>
<organism evidence="2 3">
    <name type="scientific">Paenibacillus sabinae T27</name>
    <dbReference type="NCBI Taxonomy" id="1268072"/>
    <lineage>
        <taxon>Bacteria</taxon>
        <taxon>Bacillati</taxon>
        <taxon>Bacillota</taxon>
        <taxon>Bacilli</taxon>
        <taxon>Bacillales</taxon>
        <taxon>Paenibacillaceae</taxon>
        <taxon>Paenibacillus</taxon>
    </lineage>
</organism>
<keyword evidence="1" id="KW-0472">Membrane</keyword>
<keyword evidence="3" id="KW-1185">Reference proteome</keyword>
<feature type="transmembrane region" description="Helical" evidence="1">
    <location>
        <begin position="284"/>
        <end position="304"/>
    </location>
</feature>
<dbReference type="HOGENOM" id="CLU_749739_0_0_9"/>
<keyword evidence="1" id="KW-0812">Transmembrane</keyword>
<dbReference type="eggNOG" id="ENOG5033CDC">
    <property type="taxonomic scope" value="Bacteria"/>
</dbReference>
<feature type="transmembrane region" description="Helical" evidence="1">
    <location>
        <begin position="131"/>
        <end position="147"/>
    </location>
</feature>
<accession>X4ZPZ0</accession>
<dbReference type="AlphaFoldDB" id="X4ZPZ0"/>
<dbReference type="STRING" id="1268072.PSAB_18480"/>
<reference evidence="2 3" key="1">
    <citation type="journal article" date="2014" name="PLoS Genet.">
        <title>Comparative Genomic Analysis of N2-Fixing and Non-N2-Fixing Paenibacillus spp.: Organization, Evolution and Expression of the Nitrogen Fixation Genes.</title>
        <authorList>
            <person name="Xie J.B."/>
            <person name="Du Z."/>
            <person name="Bai L."/>
            <person name="Tian C."/>
            <person name="Zhang Y."/>
            <person name="Xie J.Y."/>
            <person name="Wang T."/>
            <person name="Liu X."/>
            <person name="Chen X."/>
            <person name="Cheng Q."/>
            <person name="Chen S."/>
            <person name="Li J."/>
        </authorList>
    </citation>
    <scope>NUCLEOTIDE SEQUENCE [LARGE SCALE GENOMIC DNA]</scope>
    <source>
        <strain evidence="2 3">T27</strain>
    </source>
</reference>
<proteinExistence type="predicted"/>
<dbReference type="EMBL" id="CP004078">
    <property type="protein sequence ID" value="AHV98590.1"/>
    <property type="molecule type" value="Genomic_DNA"/>
</dbReference>
<feature type="transmembrane region" description="Helical" evidence="1">
    <location>
        <begin position="316"/>
        <end position="334"/>
    </location>
</feature>
<feature type="transmembrane region" description="Helical" evidence="1">
    <location>
        <begin position="175"/>
        <end position="193"/>
    </location>
</feature>
<sequence>MGYEALIIFTTIATSNFTDNRKELNKNFLDLKSESTKKSLFFKGTIFAMILFVFTCLLIFPSLKNYISFFIAGSEEENIRNYIRLLNIRANVPSIIYWIYIMFVDLLQIFLPIVLIEYIFKKIGRHNTKRALLLSFCIIFMVLLFMTPEKARSIQLAVSLFLVLHFIYPQHIRKIIPFALVFVSIFSLIALLLKSGVYREESDLWGFVSETLNAYFSGPLNVVASISMQQNSSIKLIISDILNSLPFVKHYFMEWDTTPKYFNYSIKGTGATVSKIIPMIGQGYFYFGFLLSPIISIISIKVAMKLEKIANLTTNIFKRYLYIFATINFALSPVLYNFNISLSTFWDIIIILILMKLADLKLRKKTIGI</sequence>
<gene>
    <name evidence="2" type="ORF">PSAB_18480</name>
</gene>
<protein>
    <recommendedName>
        <fullName evidence="4">Oligosaccharide repeat unit polymerase</fullName>
    </recommendedName>
</protein>